<dbReference type="PANTHER" id="PTHR43591:SF10">
    <property type="entry name" value="ABC TRANSMEMBRANE TYPE-1 DOMAIN-CONTAINING PROTEIN-RELATED"/>
    <property type="match status" value="1"/>
</dbReference>
<dbReference type="GO" id="GO:0032259">
    <property type="term" value="P:methylation"/>
    <property type="evidence" value="ECO:0007669"/>
    <property type="project" value="UniProtKB-KW"/>
</dbReference>
<name>A0AAJ0HKN6_9PEZI</name>
<keyword evidence="3" id="KW-0808">Transferase</keyword>
<accession>A0AAJ0HKN6</accession>
<dbReference type="GO" id="GO:0008168">
    <property type="term" value="F:methyltransferase activity"/>
    <property type="evidence" value="ECO:0007669"/>
    <property type="project" value="UniProtKB-KW"/>
</dbReference>
<gene>
    <name evidence="3" type="ORF">B0T25DRAFT_536521</name>
</gene>
<dbReference type="InterPro" id="IPR029063">
    <property type="entry name" value="SAM-dependent_MTases_sf"/>
</dbReference>
<reference evidence="3" key="1">
    <citation type="journal article" date="2023" name="Mol. Phylogenet. Evol.">
        <title>Genome-scale phylogeny and comparative genomics of the fungal order Sordariales.</title>
        <authorList>
            <person name="Hensen N."/>
            <person name="Bonometti L."/>
            <person name="Westerberg I."/>
            <person name="Brannstrom I.O."/>
            <person name="Guillou S."/>
            <person name="Cros-Aarteil S."/>
            <person name="Calhoun S."/>
            <person name="Haridas S."/>
            <person name="Kuo A."/>
            <person name="Mondo S."/>
            <person name="Pangilinan J."/>
            <person name="Riley R."/>
            <person name="LaButti K."/>
            <person name="Andreopoulos B."/>
            <person name="Lipzen A."/>
            <person name="Chen C."/>
            <person name="Yan M."/>
            <person name="Daum C."/>
            <person name="Ng V."/>
            <person name="Clum A."/>
            <person name="Steindorff A."/>
            <person name="Ohm R.A."/>
            <person name="Martin F."/>
            <person name="Silar P."/>
            <person name="Natvig D.O."/>
            <person name="Lalanne C."/>
            <person name="Gautier V."/>
            <person name="Ament-Velasquez S.L."/>
            <person name="Kruys A."/>
            <person name="Hutchinson M.I."/>
            <person name="Powell A.J."/>
            <person name="Barry K."/>
            <person name="Miller A.N."/>
            <person name="Grigoriev I.V."/>
            <person name="Debuchy R."/>
            <person name="Gladieux P."/>
            <person name="Hiltunen Thoren M."/>
            <person name="Johannesson H."/>
        </authorList>
    </citation>
    <scope>NUCLEOTIDE SEQUENCE</scope>
    <source>
        <strain evidence="3">CBS 955.72</strain>
    </source>
</reference>
<keyword evidence="3" id="KW-0489">Methyltransferase</keyword>
<comment type="caution">
    <text evidence="3">The sequence shown here is derived from an EMBL/GenBank/DDBJ whole genome shotgun (WGS) entry which is preliminary data.</text>
</comment>
<keyword evidence="4" id="KW-1185">Reference proteome</keyword>
<evidence type="ECO:0000313" key="3">
    <source>
        <dbReference type="EMBL" id="KAK3356326.1"/>
    </source>
</evidence>
<comment type="similarity">
    <text evidence="1">Belongs to the methyltransferase superfamily. LaeA methyltransferase family.</text>
</comment>
<reference evidence="3" key="2">
    <citation type="submission" date="2023-06" db="EMBL/GenBank/DDBJ databases">
        <authorList>
            <consortium name="Lawrence Berkeley National Laboratory"/>
            <person name="Haridas S."/>
            <person name="Hensen N."/>
            <person name="Bonometti L."/>
            <person name="Westerberg I."/>
            <person name="Brannstrom I.O."/>
            <person name="Guillou S."/>
            <person name="Cros-Aarteil S."/>
            <person name="Calhoun S."/>
            <person name="Kuo A."/>
            <person name="Mondo S."/>
            <person name="Pangilinan J."/>
            <person name="Riley R."/>
            <person name="Labutti K."/>
            <person name="Andreopoulos B."/>
            <person name="Lipzen A."/>
            <person name="Chen C."/>
            <person name="Yanf M."/>
            <person name="Daum C."/>
            <person name="Ng V."/>
            <person name="Clum A."/>
            <person name="Steindorff A."/>
            <person name="Ohm R."/>
            <person name="Martin F."/>
            <person name="Silar P."/>
            <person name="Natvig D."/>
            <person name="Lalanne C."/>
            <person name="Gautier V."/>
            <person name="Ament-Velasquez S.L."/>
            <person name="Kruys A."/>
            <person name="Hutchinson M.I."/>
            <person name="Powell A.J."/>
            <person name="Barry K."/>
            <person name="Miller A.N."/>
            <person name="Grigoriev I.V."/>
            <person name="Debuchy R."/>
            <person name="Gladieux P."/>
            <person name="Thoren M.H."/>
            <person name="Johannesson H."/>
        </authorList>
    </citation>
    <scope>NUCLEOTIDE SEQUENCE</scope>
    <source>
        <strain evidence="3">CBS 955.72</strain>
    </source>
</reference>
<feature type="region of interest" description="Disordered" evidence="2">
    <location>
        <begin position="1"/>
        <end position="21"/>
    </location>
</feature>
<proteinExistence type="inferred from homology"/>
<organism evidence="3 4">
    <name type="scientific">Lasiosphaeria hispida</name>
    <dbReference type="NCBI Taxonomy" id="260671"/>
    <lineage>
        <taxon>Eukaryota</taxon>
        <taxon>Fungi</taxon>
        <taxon>Dikarya</taxon>
        <taxon>Ascomycota</taxon>
        <taxon>Pezizomycotina</taxon>
        <taxon>Sordariomycetes</taxon>
        <taxon>Sordariomycetidae</taxon>
        <taxon>Sordariales</taxon>
        <taxon>Lasiosphaeriaceae</taxon>
        <taxon>Lasiosphaeria</taxon>
    </lineage>
</organism>
<evidence type="ECO:0000256" key="1">
    <source>
        <dbReference type="ARBA" id="ARBA00038158"/>
    </source>
</evidence>
<dbReference type="Pfam" id="PF13489">
    <property type="entry name" value="Methyltransf_23"/>
    <property type="match status" value="1"/>
</dbReference>
<dbReference type="EMBL" id="JAUIQD010000003">
    <property type="protein sequence ID" value="KAK3356326.1"/>
    <property type="molecule type" value="Genomic_DNA"/>
</dbReference>
<dbReference type="Proteomes" id="UP001275084">
    <property type="component" value="Unassembled WGS sequence"/>
</dbReference>
<dbReference type="SUPFAM" id="SSF53335">
    <property type="entry name" value="S-adenosyl-L-methionine-dependent methyltransferases"/>
    <property type="match status" value="1"/>
</dbReference>
<sequence>MVGGPAEAPAPEQSKSRSEDILPGARWQSVLDAKEANGACLALHDETDSSTASVTSSILQYRELYGRTYHSDRGNAQYWAANDTKQNEALDIQHHMLTLHINGKLYLAPLEDIEVKRVLDIGCGTGIWAMDFADEFPDAQVIGTDISPIQPTWVPPNVKFEIEDCTQSWTFPDNSFDYIHIRWMVGSIPDWSALFEEAYRVLRPGGYLESFEPQAVMESDDGSIKPTDAMGQWAFIFHEGGRKTGRPFTILKDDLQQKGMKDAGFVDVQEKNLKTPLGTWPHDPKLKELGQYVQLVIEQDTEGYILLLATTLGWTREDVLSYIAQLLREIQSGTKRGYIRQKVIWGRKPGPVAS</sequence>
<protein>
    <submittedName>
        <fullName evidence="3">S-adenosyl-L-methionine-dependent methyltransferase</fullName>
    </submittedName>
</protein>
<dbReference type="PANTHER" id="PTHR43591">
    <property type="entry name" value="METHYLTRANSFERASE"/>
    <property type="match status" value="1"/>
</dbReference>
<dbReference type="CDD" id="cd02440">
    <property type="entry name" value="AdoMet_MTases"/>
    <property type="match status" value="1"/>
</dbReference>
<evidence type="ECO:0000256" key="2">
    <source>
        <dbReference type="SAM" id="MobiDB-lite"/>
    </source>
</evidence>
<dbReference type="AlphaFoldDB" id="A0AAJ0HKN6"/>
<evidence type="ECO:0000313" key="4">
    <source>
        <dbReference type="Proteomes" id="UP001275084"/>
    </source>
</evidence>
<dbReference type="Gene3D" id="3.40.50.150">
    <property type="entry name" value="Vaccinia Virus protein VP39"/>
    <property type="match status" value="1"/>
</dbReference>